<feature type="domain" description="3-keto-alpha-glucoside-1,2-lyase/3-keto-2-hydroxy-glucal hydratase" evidence="1">
    <location>
        <begin position="37"/>
        <end position="288"/>
    </location>
</feature>
<comment type="caution">
    <text evidence="2">The sequence shown here is derived from an EMBL/GenBank/DDBJ whole genome shotgun (WGS) entry which is preliminary data.</text>
</comment>
<dbReference type="RefSeq" id="WP_290247311.1">
    <property type="nucleotide sequence ID" value="NZ_JAUFQT010000001.1"/>
</dbReference>
<accession>A0ABV5J5Q0</accession>
<name>A0ABV5J5Q0_9BACT</name>
<protein>
    <submittedName>
        <fullName evidence="2">DUF1080 domain-containing protein</fullName>
    </submittedName>
</protein>
<proteinExistence type="predicted"/>
<keyword evidence="3" id="KW-1185">Reference proteome</keyword>
<dbReference type="EMBL" id="JBHMEW010000046">
    <property type="protein sequence ID" value="MFB9211274.1"/>
    <property type="molecule type" value="Genomic_DNA"/>
</dbReference>
<reference evidence="2 3" key="1">
    <citation type="submission" date="2024-09" db="EMBL/GenBank/DDBJ databases">
        <authorList>
            <person name="Sun Q."/>
            <person name="Mori K."/>
        </authorList>
    </citation>
    <scope>NUCLEOTIDE SEQUENCE [LARGE SCALE GENOMIC DNA]</scope>
    <source>
        <strain evidence="2 3">CECT 7682</strain>
    </source>
</reference>
<dbReference type="Pfam" id="PF06439">
    <property type="entry name" value="3keto-disac_hyd"/>
    <property type="match status" value="1"/>
</dbReference>
<evidence type="ECO:0000313" key="2">
    <source>
        <dbReference type="EMBL" id="MFB9211274.1"/>
    </source>
</evidence>
<gene>
    <name evidence="2" type="ORF">ACFFUR_05605</name>
</gene>
<evidence type="ECO:0000313" key="3">
    <source>
        <dbReference type="Proteomes" id="UP001589654"/>
    </source>
</evidence>
<dbReference type="Proteomes" id="UP001589654">
    <property type="component" value="Unassembled WGS sequence"/>
</dbReference>
<organism evidence="2 3">
    <name type="scientific">Echinicola jeungdonensis</name>
    <dbReference type="NCBI Taxonomy" id="709343"/>
    <lineage>
        <taxon>Bacteria</taxon>
        <taxon>Pseudomonadati</taxon>
        <taxon>Bacteroidota</taxon>
        <taxon>Cytophagia</taxon>
        <taxon>Cytophagales</taxon>
        <taxon>Cyclobacteriaceae</taxon>
        <taxon>Echinicola</taxon>
    </lineage>
</organism>
<sequence length="302" mass="34710">MINLFAILMAFLIIGPGNGKNKTESNRKYSPVYEENWEQLLDKNLSKWDKFMGVPHHSVPLEGVEKGDGKNGKPLGLNNDPLNVFSVKMDNGQPILKVTGEIYGGLSTKKEYENYHLSLKFKWGTEKYAPRLEDKRDSGILYHCQEPHGQFWNVWMRAPEMQVQESDCGDFHPLAGVSMDIKAVPFTENGDEFWKYDPQGKTMTFKSDAKYRRCRKSHNYEKPNGKWNHLELICIGEEAYHIVNGKVVMVLKNSKQYPEGSQGVTLTKGKIQLQSEGAELYYKEIKIRTVNELPREFAKQLK</sequence>
<evidence type="ECO:0000259" key="1">
    <source>
        <dbReference type="Pfam" id="PF06439"/>
    </source>
</evidence>
<dbReference type="Gene3D" id="2.60.120.560">
    <property type="entry name" value="Exo-inulinase, domain 1"/>
    <property type="match status" value="1"/>
</dbReference>
<dbReference type="InterPro" id="IPR010496">
    <property type="entry name" value="AL/BT2_dom"/>
</dbReference>